<dbReference type="Proteomes" id="UP000000707">
    <property type="component" value="Unassembled WGS sequence"/>
</dbReference>
<evidence type="ECO:0000256" key="4">
    <source>
        <dbReference type="ARBA" id="ARBA00023136"/>
    </source>
</evidence>
<sequence length="740" mass="85896">MFSAASLKRQYSDLRVIGDRLRLQQSVSIKLHRWYSDFLHNEYDFDQDPRFNAHVEKLLEKHQSDPELWSLTKRVADLPLSVTIPEYFNPMTSSPKPIMQPFDPRFTLSVYFQWMKHHVNEPVVFHWSDWVDLSKLTPLVFNNGQINKCEDMFDISGNEELIRDSEIRHINDYCHNYFATTLGYKITSAAGPQTIENNELIGKSFLYTTFEPPTKLVLMNDDGLYEVPVSNRNNNMKYSLLNNKYVEKLKLSGPVEVTSSYKAMVKAWGTPTIQLPPVKKEVKLDKTMFMFDAKDKIKQLRAVKKRTLNQDMYLNSLEVSIKEGEPPKYFHEAKLLQSYKEHWLGEHYDWRFFNGLTVGKGEQMISLCKLIKAYLDLCITEGLVTWIAHGSLLSWYWNGSIFPWDTDLDVQMPIAELNKLAERFNQSLVVENVMKNGQFSGMGKYFVDVGSSITYREKGNGNNNIDGRFIDTDTGLYVDITALAITNTLAPTQYDSLPAPEFAEVTGQENFHLNLKHGLANCRNDHFVKVDEVNLLKPIHFQDQTSYLSTNFLIMINNEYELSSMTEKNYRDYIYLKNFRIWVNTQNILDYMKNSDEWVAQQNGQVQAREDVGESSSEVEGEGDENEKRVVGALEKLQINKLGYNDYFNLLEDKTILKDYLINRNNSANHQEELDKLMYSRDTGDSSKFLENNFIMDLFINRIYETGWNYDQEVNKMVGLSQLMNKPERAITGRSTGKRV</sequence>
<feature type="domain" description="LicD/FKTN/FKRP nucleotidyltransferase" evidence="6">
    <location>
        <begin position="378"/>
        <end position="554"/>
    </location>
</feature>
<dbReference type="KEGG" id="cten:18246296"/>
<dbReference type="InterPro" id="IPR007074">
    <property type="entry name" value="LicD/FKTN/FKRP_NTP_transf"/>
</dbReference>
<gene>
    <name evidence="7" type="ORF">CANTEDRAFT_111570</name>
</gene>
<keyword evidence="3" id="KW-1133">Transmembrane helix</keyword>
<protein>
    <recommendedName>
        <fullName evidence="6">LicD/FKTN/FKRP nucleotidyltransferase domain-containing protein</fullName>
    </recommendedName>
</protein>
<keyword evidence="8" id="KW-1185">Reference proteome</keyword>
<evidence type="ECO:0000256" key="2">
    <source>
        <dbReference type="ARBA" id="ARBA00022692"/>
    </source>
</evidence>
<dbReference type="OrthoDB" id="444255at2759"/>
<dbReference type="HOGENOM" id="CLU_008074_1_1_1"/>
<reference evidence="7 8" key="1">
    <citation type="journal article" date="2011" name="Proc. Natl. Acad. Sci. U.S.A.">
        <title>Comparative genomics of xylose-fermenting fungi for enhanced biofuel production.</title>
        <authorList>
            <person name="Wohlbach D.J."/>
            <person name="Kuo A."/>
            <person name="Sato T.K."/>
            <person name="Potts K.M."/>
            <person name="Salamov A.A."/>
            <person name="LaButti K.M."/>
            <person name="Sun H."/>
            <person name="Clum A."/>
            <person name="Pangilinan J.L."/>
            <person name="Lindquist E.A."/>
            <person name="Lucas S."/>
            <person name="Lapidus A."/>
            <person name="Jin M."/>
            <person name="Gunawan C."/>
            <person name="Balan V."/>
            <person name="Dale B.E."/>
            <person name="Jeffries T.W."/>
            <person name="Zinkel R."/>
            <person name="Barry K.W."/>
            <person name="Grigoriev I.V."/>
            <person name="Gasch A.P."/>
        </authorList>
    </citation>
    <scope>NUCLEOTIDE SEQUENCE [LARGE SCALE GENOMIC DNA]</scope>
    <source>
        <strain evidence="8">ATCC 10573 / BCRC 21748 / CBS 615 / JCM 9827 / NBRC 10315 / NRRL Y-1498 / VKM Y-70</strain>
    </source>
</reference>
<dbReference type="EMBL" id="GL996528">
    <property type="protein sequence ID" value="EGV60774.1"/>
    <property type="molecule type" value="Genomic_DNA"/>
</dbReference>
<keyword evidence="4" id="KW-0472">Membrane</keyword>
<organism evidence="8">
    <name type="scientific">Candida tenuis (strain ATCC 10573 / BCRC 21748 / CBS 615 / JCM 9827 / NBRC 10315 / NRRL Y-1498 / VKM Y-70)</name>
    <name type="common">Yeast</name>
    <name type="synonym">Yamadazyma tenuis</name>
    <dbReference type="NCBI Taxonomy" id="590646"/>
    <lineage>
        <taxon>Eukaryota</taxon>
        <taxon>Fungi</taxon>
        <taxon>Dikarya</taxon>
        <taxon>Ascomycota</taxon>
        <taxon>Saccharomycotina</taxon>
        <taxon>Pichiomycetes</taxon>
        <taxon>Debaryomycetaceae</taxon>
        <taxon>Yamadazyma</taxon>
    </lineage>
</organism>
<evidence type="ECO:0000256" key="3">
    <source>
        <dbReference type="ARBA" id="ARBA00022989"/>
    </source>
</evidence>
<evidence type="ECO:0000256" key="5">
    <source>
        <dbReference type="SAM" id="MobiDB-lite"/>
    </source>
</evidence>
<dbReference type="GO" id="GO:0016020">
    <property type="term" value="C:membrane"/>
    <property type="evidence" value="ECO:0007669"/>
    <property type="project" value="UniProtKB-SubCell"/>
</dbReference>
<evidence type="ECO:0000313" key="8">
    <source>
        <dbReference type="Proteomes" id="UP000000707"/>
    </source>
</evidence>
<evidence type="ECO:0000313" key="7">
    <source>
        <dbReference type="EMBL" id="EGV60774.1"/>
    </source>
</evidence>
<dbReference type="GeneID" id="18246296"/>
<dbReference type="GO" id="GO:0009100">
    <property type="term" value="P:glycoprotein metabolic process"/>
    <property type="evidence" value="ECO:0007669"/>
    <property type="project" value="UniProtKB-ARBA"/>
</dbReference>
<dbReference type="AlphaFoldDB" id="G3BC37"/>
<proteinExistence type="predicted"/>
<evidence type="ECO:0000256" key="1">
    <source>
        <dbReference type="ARBA" id="ARBA00004167"/>
    </source>
</evidence>
<accession>G3BC37</accession>
<dbReference type="PANTHER" id="PTHR15407:SF28">
    <property type="entry name" value="RIBITOL-5-PHOSPHATE TRANSFERASE FKTN"/>
    <property type="match status" value="1"/>
</dbReference>
<dbReference type="InterPro" id="IPR009644">
    <property type="entry name" value="FKTN/MNN4/W02B3.4-1"/>
</dbReference>
<dbReference type="eggNOG" id="ENOG502QREF">
    <property type="taxonomic scope" value="Eukaryota"/>
</dbReference>
<name>G3BC37_CANTC</name>
<dbReference type="Pfam" id="PF04991">
    <property type="entry name" value="LicD"/>
    <property type="match status" value="1"/>
</dbReference>
<evidence type="ECO:0000259" key="6">
    <source>
        <dbReference type="Pfam" id="PF04991"/>
    </source>
</evidence>
<comment type="subcellular location">
    <subcellularLocation>
        <location evidence="1">Membrane</location>
        <topology evidence="1">Single-pass membrane protein</topology>
    </subcellularLocation>
</comment>
<dbReference type="PANTHER" id="PTHR15407">
    <property type="entry name" value="FUKUTIN-RELATED"/>
    <property type="match status" value="1"/>
</dbReference>
<feature type="region of interest" description="Disordered" evidence="5">
    <location>
        <begin position="603"/>
        <end position="627"/>
    </location>
</feature>
<keyword evidence="2" id="KW-0812">Transmembrane</keyword>